<feature type="signal peptide" evidence="3">
    <location>
        <begin position="1"/>
        <end position="32"/>
    </location>
</feature>
<evidence type="ECO:0000256" key="2">
    <source>
        <dbReference type="SAM" id="Phobius"/>
    </source>
</evidence>
<reference evidence="4 5" key="1">
    <citation type="submission" date="2019-10" db="EMBL/GenBank/DDBJ databases">
        <title>Bifidobacterium from non-human primates.</title>
        <authorList>
            <person name="Modesto M."/>
        </authorList>
    </citation>
    <scope>NUCLEOTIDE SEQUENCE [LARGE SCALE GENOMIC DNA]</scope>
    <source>
        <strain evidence="4 5">TRE17</strain>
    </source>
</reference>
<keyword evidence="5" id="KW-1185">Reference proteome</keyword>
<evidence type="ECO:0000313" key="5">
    <source>
        <dbReference type="Proteomes" id="UP000469194"/>
    </source>
</evidence>
<comment type="caution">
    <text evidence="4">The sequence shown here is derived from an EMBL/GenBank/DDBJ whole genome shotgun (WGS) entry which is preliminary data.</text>
</comment>
<evidence type="ECO:0000256" key="3">
    <source>
        <dbReference type="SAM" id="SignalP"/>
    </source>
</evidence>
<proteinExistence type="predicted"/>
<organism evidence="4 5">
    <name type="scientific">Bifidobacterium aerophilum</name>
    <dbReference type="NCBI Taxonomy" id="1798155"/>
    <lineage>
        <taxon>Bacteria</taxon>
        <taxon>Bacillati</taxon>
        <taxon>Actinomycetota</taxon>
        <taxon>Actinomycetes</taxon>
        <taxon>Bifidobacteriales</taxon>
        <taxon>Bifidobacteriaceae</taxon>
        <taxon>Bifidobacterium</taxon>
    </lineage>
</organism>
<keyword evidence="2" id="KW-0812">Transmembrane</keyword>
<evidence type="ECO:0000256" key="1">
    <source>
        <dbReference type="ARBA" id="ARBA00004196"/>
    </source>
</evidence>
<sequence>MKTHSGKRLTSALAALGAAAICLMAGVPAAQAAASMTVHAQAYYYFSVPGNVTSSGNINNSNIEGGGNNYDSTKAHTVTAPTATQVQNVSMWSRWPSSSGKWGENHDKFSGNADYEFVGWHIPSNFNRGETYSSNNGWSWTKLTIKTPTAAAGKNIAPGSSFAGPVYNPITCTNSGGNVNSVDCRALVSKFIGAIYIPLIRFDGNGATSGSVGTDGPHMQNNDLEADWLYTMRKSPYARTGYTFTGWNTKANGSGTWYQPGDVVNMGKAATLDDMKDAKRTSLALYAQWTADPITIRYDGNGATSGTTASQTTGRNVPIAISQNGFTWNSHEFQGWNTKADGTGTSYKPGDKHAFSSNTTLYAQWKTLNATIRYDGNGATSGTVADQTDQIGKTVQVRQNGFTRDSYIFKQWNTKPDGTGTAYAPTADVTIPADGMTLYAIWTPVSTTMPSTGGSGLMLSLGGGIAGLLVCLASLMLRRKRRS</sequence>
<gene>
    <name evidence="4" type="ORF">GFD25_07500</name>
</gene>
<dbReference type="NCBIfam" id="TIGR01167">
    <property type="entry name" value="LPXTG_anchor"/>
    <property type="match status" value="1"/>
</dbReference>
<accession>A0A6N9Z5W4</accession>
<feature type="chain" id="PRO_5026960496" evidence="3">
    <location>
        <begin position="33"/>
        <end position="483"/>
    </location>
</feature>
<dbReference type="AlphaFoldDB" id="A0A6N9Z5W4"/>
<keyword evidence="2" id="KW-0472">Membrane</keyword>
<dbReference type="RefSeq" id="WP_163231491.1">
    <property type="nucleotide sequence ID" value="NZ_WHZW01000014.1"/>
</dbReference>
<dbReference type="Proteomes" id="UP000469194">
    <property type="component" value="Unassembled WGS sequence"/>
</dbReference>
<dbReference type="GO" id="GO:0030313">
    <property type="term" value="C:cell envelope"/>
    <property type="evidence" value="ECO:0007669"/>
    <property type="project" value="UniProtKB-SubCell"/>
</dbReference>
<name>A0A6N9Z5W4_9BIFI</name>
<keyword evidence="3" id="KW-0732">Signal</keyword>
<comment type="subcellular location">
    <subcellularLocation>
        <location evidence="1">Cell envelope</location>
    </subcellularLocation>
</comment>
<dbReference type="EMBL" id="WHZW01000014">
    <property type="protein sequence ID" value="NEG89826.1"/>
    <property type="molecule type" value="Genomic_DNA"/>
</dbReference>
<dbReference type="Gene3D" id="2.60.40.4270">
    <property type="entry name" value="Listeria-Bacteroides repeat domain"/>
    <property type="match status" value="3"/>
</dbReference>
<feature type="transmembrane region" description="Helical" evidence="2">
    <location>
        <begin position="457"/>
        <end position="477"/>
    </location>
</feature>
<dbReference type="InterPro" id="IPR013378">
    <property type="entry name" value="InlB-like_B-rpt"/>
</dbReference>
<keyword evidence="2" id="KW-1133">Transmembrane helix</keyword>
<dbReference type="Pfam" id="PF09479">
    <property type="entry name" value="Flg_new"/>
    <property type="match status" value="3"/>
</dbReference>
<evidence type="ECO:0000313" key="4">
    <source>
        <dbReference type="EMBL" id="NEG89826.1"/>
    </source>
</evidence>
<protein>
    <submittedName>
        <fullName evidence="4">LPXTG cell wall anchor domain-containing protein</fullName>
    </submittedName>
</protein>
<dbReference type="InterPro" id="IPR042229">
    <property type="entry name" value="Listeria/Bacterioides_rpt_sf"/>
</dbReference>